<accession>A0ABU8BUH0</accession>
<keyword evidence="2" id="KW-0540">Nuclease</keyword>
<dbReference type="NCBIfam" id="TIGR04123">
    <property type="entry name" value="P_estr_lig_assc"/>
    <property type="match status" value="1"/>
</dbReference>
<dbReference type="Proteomes" id="UP001431963">
    <property type="component" value="Unassembled WGS sequence"/>
</dbReference>
<dbReference type="PANTHER" id="PTHR39323:SF1">
    <property type="entry name" value="BLR1149 PROTEIN"/>
    <property type="match status" value="1"/>
</dbReference>
<sequence length="228" mass="24464">MDHAFAFAGAHLRAMACGALHWPDQRLLVVSDLHFGKSARLARRGGALLPPYETRETLLRLDQALEVTGAQRVICLGDSFDDLQAEAELEETDRLWLIRLMAGRDWIWIAGNHDPGPGHIGGSHRSDMRLAGLTFRHMAETPGGEVSGHFHPKARLAGQSRPCFLIDGDARLILPAFGAYTGGLWCGATALDAVMGPGALAVLTGPRALPLPYAAACQSSPRSSSLAR</sequence>
<evidence type="ECO:0000313" key="2">
    <source>
        <dbReference type="EMBL" id="MEH7828343.1"/>
    </source>
</evidence>
<dbReference type="Pfam" id="PF00149">
    <property type="entry name" value="Metallophos"/>
    <property type="match status" value="1"/>
</dbReference>
<dbReference type="InterPro" id="IPR004843">
    <property type="entry name" value="Calcineurin-like_PHP"/>
</dbReference>
<gene>
    <name evidence="2" type="primary">pdeM</name>
    <name evidence="2" type="ORF">V6590_09275</name>
</gene>
<keyword evidence="2" id="KW-0255">Endonuclease</keyword>
<dbReference type="EMBL" id="JBALHR010000004">
    <property type="protein sequence ID" value="MEH7828343.1"/>
    <property type="molecule type" value="Genomic_DNA"/>
</dbReference>
<organism evidence="2 3">
    <name type="scientific">Gemmobacter denitrificans</name>
    <dbReference type="NCBI Taxonomy" id="3123040"/>
    <lineage>
        <taxon>Bacteria</taxon>
        <taxon>Pseudomonadati</taxon>
        <taxon>Pseudomonadota</taxon>
        <taxon>Alphaproteobacteria</taxon>
        <taxon>Rhodobacterales</taxon>
        <taxon>Paracoccaceae</taxon>
        <taxon>Gemmobacter</taxon>
    </lineage>
</organism>
<comment type="caution">
    <text evidence="2">The sequence shown here is derived from an EMBL/GenBank/DDBJ whole genome shotgun (WGS) entry which is preliminary data.</text>
</comment>
<keyword evidence="3" id="KW-1185">Reference proteome</keyword>
<proteinExistence type="predicted"/>
<name>A0ABU8BUH0_9RHOB</name>
<dbReference type="RefSeq" id="WP_335422193.1">
    <property type="nucleotide sequence ID" value="NZ_JBALHR010000004.1"/>
</dbReference>
<dbReference type="InterPro" id="IPR026336">
    <property type="entry name" value="PdeM-like"/>
</dbReference>
<dbReference type="GO" id="GO:0016874">
    <property type="term" value="F:ligase activity"/>
    <property type="evidence" value="ECO:0007669"/>
    <property type="project" value="UniProtKB-KW"/>
</dbReference>
<evidence type="ECO:0000313" key="3">
    <source>
        <dbReference type="Proteomes" id="UP001431963"/>
    </source>
</evidence>
<evidence type="ECO:0000259" key="1">
    <source>
        <dbReference type="Pfam" id="PF00149"/>
    </source>
</evidence>
<reference evidence="2" key="1">
    <citation type="submission" date="2024-02" db="EMBL/GenBank/DDBJ databases">
        <title>Genome sequences of strain Gemmobacter sp. JM10B15.</title>
        <authorList>
            <person name="Zhang M."/>
        </authorList>
    </citation>
    <scope>NUCLEOTIDE SEQUENCE</scope>
    <source>
        <strain evidence="2">JM10B15</strain>
    </source>
</reference>
<feature type="domain" description="Calcineurin-like phosphoesterase" evidence="1">
    <location>
        <begin position="26"/>
        <end position="122"/>
    </location>
</feature>
<dbReference type="Gene3D" id="3.60.21.10">
    <property type="match status" value="1"/>
</dbReference>
<protein>
    <submittedName>
        <fullName evidence="2">Ligase-associated DNA damage response endonuclease PdeM</fullName>
        <ecNumber evidence="2">3.1.-.-</ecNumber>
    </submittedName>
</protein>
<dbReference type="EC" id="3.1.-.-" evidence="2"/>
<keyword evidence="2" id="KW-0378">Hydrolase</keyword>
<dbReference type="SUPFAM" id="SSF56300">
    <property type="entry name" value="Metallo-dependent phosphatases"/>
    <property type="match status" value="1"/>
</dbReference>
<dbReference type="InterPro" id="IPR029052">
    <property type="entry name" value="Metallo-depent_PP-like"/>
</dbReference>
<dbReference type="GO" id="GO:0004519">
    <property type="term" value="F:endonuclease activity"/>
    <property type="evidence" value="ECO:0007669"/>
    <property type="project" value="UniProtKB-KW"/>
</dbReference>
<dbReference type="GO" id="GO:0016787">
    <property type="term" value="F:hydrolase activity"/>
    <property type="evidence" value="ECO:0007669"/>
    <property type="project" value="UniProtKB-KW"/>
</dbReference>
<dbReference type="PANTHER" id="PTHR39323">
    <property type="entry name" value="BLR1149 PROTEIN"/>
    <property type="match status" value="1"/>
</dbReference>
<keyword evidence="2" id="KW-0436">Ligase</keyword>